<gene>
    <name evidence="3" type="ORF">HMPREF0860_0507</name>
    <name evidence="2" type="ORF">HMPREF1325_1513</name>
</gene>
<keyword evidence="5" id="KW-1185">Reference proteome</keyword>
<dbReference type="Proteomes" id="UP000016412">
    <property type="component" value="Unassembled WGS sequence"/>
</dbReference>
<dbReference type="STRING" id="1125725.HMPREF1325_1513"/>
<dbReference type="OrthoDB" id="9931231at2"/>
<name>U2MEB8_TRESO</name>
<reference evidence="4 5" key="1">
    <citation type="submission" date="2013-08" db="EMBL/GenBank/DDBJ databases">
        <authorList>
            <person name="Durkin A.S."/>
            <person name="Haft D.R."/>
            <person name="McCorrison J."/>
            <person name="Torralba M."/>
            <person name="Gillis M."/>
            <person name="Haft D.H."/>
            <person name="Methe B."/>
            <person name="Sutton G."/>
            <person name="Nelson K.E."/>
        </authorList>
    </citation>
    <scope>NUCLEOTIDE SEQUENCE [LARGE SCALE GENOMIC DNA]</scope>
    <source>
        <strain evidence="3 5">ATCC 35536</strain>
        <strain evidence="2 4">VPI DR56BR1116</strain>
    </source>
</reference>
<evidence type="ECO:0000313" key="4">
    <source>
        <dbReference type="Proteomes" id="UP000016412"/>
    </source>
</evidence>
<organism evidence="2 4">
    <name type="scientific">Treponema socranskii subsp. socranskii VPI DR56BR1116 = ATCC 35536</name>
    <dbReference type="NCBI Taxonomy" id="1125725"/>
    <lineage>
        <taxon>Bacteria</taxon>
        <taxon>Pseudomonadati</taxon>
        <taxon>Spirochaetota</taxon>
        <taxon>Spirochaetia</taxon>
        <taxon>Spirochaetales</taxon>
        <taxon>Treponemataceae</taxon>
        <taxon>Treponema</taxon>
    </lineage>
</organism>
<dbReference type="RefSeq" id="WP_021330526.1">
    <property type="nucleotide sequence ID" value="NZ_AUZJ01000042.1"/>
</dbReference>
<evidence type="ECO:0000313" key="2">
    <source>
        <dbReference type="EMBL" id="ERF60474.1"/>
    </source>
</evidence>
<dbReference type="PROSITE" id="PS51257">
    <property type="entry name" value="PROKAR_LIPOPROTEIN"/>
    <property type="match status" value="1"/>
</dbReference>
<dbReference type="EMBL" id="AVQI01000084">
    <property type="protein sequence ID" value="ERJ97643.1"/>
    <property type="molecule type" value="Genomic_DNA"/>
</dbReference>
<dbReference type="EMBL" id="AUZJ01000042">
    <property type="protein sequence ID" value="ERF60474.1"/>
    <property type="molecule type" value="Genomic_DNA"/>
</dbReference>
<keyword evidence="2" id="KW-0449">Lipoprotein</keyword>
<evidence type="ECO:0000313" key="5">
    <source>
        <dbReference type="Proteomes" id="UP000016646"/>
    </source>
</evidence>
<sequence>MKKIIGIVVLVTVTTMLMGCFSMSFAKTQSSEMIAASDGTNEEEIYNSAFAETKRKRLKKLCETYTPENSVLVYGSCNTFKKGILGVIPPEIARYIQIDTTKPAQHLEYIGKNYFFFKPTVPGGKYRLYFQRIFMSRYRIDYIINGIQGFGTHPYDFTTPKKPGIYYVGDFEDLFSGDERYICRTYANDEKIRETYGGAWKIPDLRVCEQKALEHALKYYKDTAWESLLSARLSEVQNAK</sequence>
<protein>
    <submittedName>
        <fullName evidence="2 3">Lipoprotein</fullName>
    </submittedName>
</protein>
<keyword evidence="1" id="KW-0732">Signal</keyword>
<comment type="caution">
    <text evidence="2">The sequence shown here is derived from an EMBL/GenBank/DDBJ whole genome shotgun (WGS) entry which is preliminary data.</text>
</comment>
<dbReference type="AlphaFoldDB" id="U2MEB8"/>
<accession>U2MEB8</accession>
<evidence type="ECO:0000313" key="3">
    <source>
        <dbReference type="EMBL" id="ERJ97643.1"/>
    </source>
</evidence>
<feature type="signal peptide" evidence="1">
    <location>
        <begin position="1"/>
        <end position="26"/>
    </location>
</feature>
<evidence type="ECO:0000256" key="1">
    <source>
        <dbReference type="SAM" id="SignalP"/>
    </source>
</evidence>
<dbReference type="eggNOG" id="ENOG5031HIW">
    <property type="taxonomic scope" value="Bacteria"/>
</dbReference>
<proteinExistence type="predicted"/>
<feature type="chain" id="PRO_5004631229" evidence="1">
    <location>
        <begin position="27"/>
        <end position="240"/>
    </location>
</feature>
<dbReference type="Proteomes" id="UP000016646">
    <property type="component" value="Unassembled WGS sequence"/>
</dbReference>
<dbReference type="PATRIC" id="fig|1125725.3.peg.1526"/>